<evidence type="ECO:0000313" key="4">
    <source>
        <dbReference type="EMBL" id="KIT15825.1"/>
    </source>
</evidence>
<dbReference type="EMBL" id="JYFE01000042">
    <property type="protein sequence ID" value="KIT15825.1"/>
    <property type="molecule type" value="Genomic_DNA"/>
</dbReference>
<sequence>MDDLTLHTRPLTPTAQRPLLGLTVLAVEDSRFASEALRLLCLRSGARIRRADCIASAERHLRTYLADVAIVDLGLPDGSGLTLIERLTTAQYRPKVILATSGVDRSEAETAAKVAGADGFLAKPIESIAVFQQAILAHLPSEHHPKGVRRLSRETVVPDRLALVEDLAYAERMLEDEEVSPGFVAGFLQGLARTGGDPALLSQTRGLRDIHEDIRPRLRELIAERRSTKRII</sequence>
<dbReference type="Gene3D" id="3.40.50.2300">
    <property type="match status" value="1"/>
</dbReference>
<dbReference type="GO" id="GO:0000160">
    <property type="term" value="P:phosphorelay signal transduction system"/>
    <property type="evidence" value="ECO:0007669"/>
    <property type="project" value="InterPro"/>
</dbReference>
<dbReference type="InterPro" id="IPR001789">
    <property type="entry name" value="Sig_transdc_resp-reg_receiver"/>
</dbReference>
<dbReference type="Proteomes" id="UP000032232">
    <property type="component" value="Unassembled WGS sequence"/>
</dbReference>
<dbReference type="CDD" id="cd00156">
    <property type="entry name" value="REC"/>
    <property type="match status" value="1"/>
</dbReference>
<dbReference type="OrthoDB" id="7831674at2"/>
<feature type="modified residue" description="4-aspartylphosphate" evidence="2">
    <location>
        <position position="72"/>
    </location>
</feature>
<feature type="domain" description="Response regulatory" evidence="3">
    <location>
        <begin position="23"/>
        <end position="138"/>
    </location>
</feature>
<gene>
    <name evidence="4" type="primary">phoP</name>
    <name evidence="4" type="ORF">jaqu_24050</name>
</gene>
<dbReference type="SMART" id="SM00448">
    <property type="entry name" value="REC"/>
    <property type="match status" value="1"/>
</dbReference>
<dbReference type="STRING" id="935700.jaqu_24050"/>
<evidence type="ECO:0000313" key="5">
    <source>
        <dbReference type="Proteomes" id="UP000032232"/>
    </source>
</evidence>
<reference evidence="4 5" key="1">
    <citation type="submission" date="2015-02" db="EMBL/GenBank/DDBJ databases">
        <title>Genome Sequence of Jannaschia aquimarina DSM28248, a member of the Roseobacter clade.</title>
        <authorList>
            <person name="Voget S."/>
            <person name="Daniel R."/>
        </authorList>
    </citation>
    <scope>NUCLEOTIDE SEQUENCE [LARGE SCALE GENOMIC DNA]</scope>
    <source>
        <strain evidence="4 5">GSW-M26</strain>
    </source>
</reference>
<protein>
    <submittedName>
        <fullName evidence="4">PhoP protein</fullName>
    </submittedName>
</protein>
<dbReference type="RefSeq" id="WP_043919208.1">
    <property type="nucleotide sequence ID" value="NZ_FZPF01000005.1"/>
</dbReference>
<dbReference type="InterPro" id="IPR050595">
    <property type="entry name" value="Bact_response_regulator"/>
</dbReference>
<accession>A0A0D1EJ71</accession>
<dbReference type="PROSITE" id="PS50110">
    <property type="entry name" value="RESPONSE_REGULATORY"/>
    <property type="match status" value="1"/>
</dbReference>
<proteinExistence type="predicted"/>
<name>A0A0D1EJ71_9RHOB</name>
<keyword evidence="5" id="KW-1185">Reference proteome</keyword>
<comment type="caution">
    <text evidence="4">The sequence shown here is derived from an EMBL/GenBank/DDBJ whole genome shotgun (WGS) entry which is preliminary data.</text>
</comment>
<evidence type="ECO:0000259" key="3">
    <source>
        <dbReference type="PROSITE" id="PS50110"/>
    </source>
</evidence>
<dbReference type="SUPFAM" id="SSF52172">
    <property type="entry name" value="CheY-like"/>
    <property type="match status" value="1"/>
</dbReference>
<evidence type="ECO:0000256" key="2">
    <source>
        <dbReference type="PROSITE-ProRule" id="PRU00169"/>
    </source>
</evidence>
<dbReference type="PATRIC" id="fig|935700.4.peg.2475"/>
<keyword evidence="1 2" id="KW-0597">Phosphoprotein</keyword>
<evidence type="ECO:0000256" key="1">
    <source>
        <dbReference type="ARBA" id="ARBA00022553"/>
    </source>
</evidence>
<dbReference type="PANTHER" id="PTHR44591">
    <property type="entry name" value="STRESS RESPONSE REGULATOR PROTEIN 1"/>
    <property type="match status" value="1"/>
</dbReference>
<dbReference type="PANTHER" id="PTHR44591:SF3">
    <property type="entry name" value="RESPONSE REGULATORY DOMAIN-CONTAINING PROTEIN"/>
    <property type="match status" value="1"/>
</dbReference>
<dbReference type="InterPro" id="IPR011006">
    <property type="entry name" value="CheY-like_superfamily"/>
</dbReference>
<dbReference type="Pfam" id="PF00072">
    <property type="entry name" value="Response_reg"/>
    <property type="match status" value="1"/>
</dbReference>
<dbReference type="AlphaFoldDB" id="A0A0D1EJ71"/>
<organism evidence="4 5">
    <name type="scientific">Jannaschia aquimarina</name>
    <dbReference type="NCBI Taxonomy" id="935700"/>
    <lineage>
        <taxon>Bacteria</taxon>
        <taxon>Pseudomonadati</taxon>
        <taxon>Pseudomonadota</taxon>
        <taxon>Alphaproteobacteria</taxon>
        <taxon>Rhodobacterales</taxon>
        <taxon>Roseobacteraceae</taxon>
        <taxon>Jannaschia</taxon>
    </lineage>
</organism>